<accession>A0A380BKJ6</accession>
<dbReference type="GO" id="GO:0043565">
    <property type="term" value="F:sequence-specific DNA binding"/>
    <property type="evidence" value="ECO:0007669"/>
    <property type="project" value="InterPro"/>
</dbReference>
<dbReference type="InterPro" id="IPR009057">
    <property type="entry name" value="Homeodomain-like_sf"/>
</dbReference>
<evidence type="ECO:0000256" key="3">
    <source>
        <dbReference type="ARBA" id="ARBA00023163"/>
    </source>
</evidence>
<evidence type="ECO:0000313" key="5">
    <source>
        <dbReference type="EMBL" id="SUJ02620.1"/>
    </source>
</evidence>
<dbReference type="PROSITE" id="PS01124">
    <property type="entry name" value="HTH_ARAC_FAMILY_2"/>
    <property type="match status" value="1"/>
</dbReference>
<evidence type="ECO:0000313" key="6">
    <source>
        <dbReference type="Proteomes" id="UP000254893"/>
    </source>
</evidence>
<dbReference type="AlphaFoldDB" id="A0A380BKJ6"/>
<dbReference type="Gene3D" id="1.10.10.60">
    <property type="entry name" value="Homeodomain-like"/>
    <property type="match status" value="1"/>
</dbReference>
<sequence length="273" mass="31488">MNYQTYQPSEDLTSLIKCYWTLEVPAEYSSEKQRIVPDGCMELIFILGDDIKRYTSENEFIIQPRAIVVGQITEPFIIQPFGYVHCFATRFYPYGVANFIKTPLKNLENKETPIAELFGQSTANELEQKIIHATDTQQRIEIIETFLFDKLNEKSTIDSIVKSTVNTLIATSGSSPIKAILKEDLSKRRQLERKFLKQIGMSPKQLGKVVRLQTALKLLLNQKTGTFTEIAYESEYYDQNHFIKDFKEFTGITPKEFLGKEQMILSSLFYTND</sequence>
<keyword evidence="2" id="KW-0238">DNA-binding</keyword>
<proteinExistence type="predicted"/>
<evidence type="ECO:0000259" key="4">
    <source>
        <dbReference type="PROSITE" id="PS01124"/>
    </source>
</evidence>
<dbReference type="PANTHER" id="PTHR46796">
    <property type="entry name" value="HTH-TYPE TRANSCRIPTIONAL ACTIVATOR RHAS-RELATED"/>
    <property type="match status" value="1"/>
</dbReference>
<dbReference type="InterPro" id="IPR018060">
    <property type="entry name" value="HTH_AraC"/>
</dbReference>
<dbReference type="Proteomes" id="UP000254893">
    <property type="component" value="Unassembled WGS sequence"/>
</dbReference>
<dbReference type="InterPro" id="IPR046532">
    <property type="entry name" value="DUF6597"/>
</dbReference>
<keyword evidence="1" id="KW-0805">Transcription regulation</keyword>
<feature type="domain" description="HTH araC/xylS-type" evidence="4">
    <location>
        <begin position="188"/>
        <end position="260"/>
    </location>
</feature>
<dbReference type="SMART" id="SM00342">
    <property type="entry name" value="HTH_ARAC"/>
    <property type="match status" value="1"/>
</dbReference>
<dbReference type="Pfam" id="PF20240">
    <property type="entry name" value="DUF6597"/>
    <property type="match status" value="1"/>
</dbReference>
<protein>
    <submittedName>
        <fullName evidence="5">Adenosine deaminase</fullName>
    </submittedName>
</protein>
<evidence type="ECO:0000256" key="2">
    <source>
        <dbReference type="ARBA" id="ARBA00023125"/>
    </source>
</evidence>
<dbReference type="GO" id="GO:0003700">
    <property type="term" value="F:DNA-binding transcription factor activity"/>
    <property type="evidence" value="ECO:0007669"/>
    <property type="project" value="InterPro"/>
</dbReference>
<dbReference type="EMBL" id="UGYW01000002">
    <property type="protein sequence ID" value="SUJ02620.1"/>
    <property type="molecule type" value="Genomic_DNA"/>
</dbReference>
<dbReference type="InterPro" id="IPR050204">
    <property type="entry name" value="AraC_XylS_family_regulators"/>
</dbReference>
<evidence type="ECO:0000256" key="1">
    <source>
        <dbReference type="ARBA" id="ARBA00023015"/>
    </source>
</evidence>
<dbReference type="Pfam" id="PF12833">
    <property type="entry name" value="HTH_18"/>
    <property type="match status" value="1"/>
</dbReference>
<name>A0A380BKJ6_SPHSI</name>
<reference evidence="5 6" key="1">
    <citation type="submission" date="2018-06" db="EMBL/GenBank/DDBJ databases">
        <authorList>
            <consortium name="Pathogen Informatics"/>
            <person name="Doyle S."/>
        </authorList>
    </citation>
    <scope>NUCLEOTIDE SEQUENCE [LARGE SCALE GENOMIC DNA]</scope>
    <source>
        <strain evidence="5 6">NCTC11388</strain>
    </source>
</reference>
<dbReference type="PANTHER" id="PTHR46796:SF13">
    <property type="entry name" value="HTH-TYPE TRANSCRIPTIONAL ACTIVATOR RHAS"/>
    <property type="match status" value="1"/>
</dbReference>
<organism evidence="5 6">
    <name type="scientific">Sphingobacterium spiritivorum</name>
    <name type="common">Flavobacterium spiritivorum</name>
    <dbReference type="NCBI Taxonomy" id="258"/>
    <lineage>
        <taxon>Bacteria</taxon>
        <taxon>Pseudomonadati</taxon>
        <taxon>Bacteroidota</taxon>
        <taxon>Sphingobacteriia</taxon>
        <taxon>Sphingobacteriales</taxon>
        <taxon>Sphingobacteriaceae</taxon>
        <taxon>Sphingobacterium</taxon>
    </lineage>
</organism>
<gene>
    <name evidence="5" type="ORF">NCTC11388_01119</name>
</gene>
<dbReference type="SUPFAM" id="SSF46689">
    <property type="entry name" value="Homeodomain-like"/>
    <property type="match status" value="1"/>
</dbReference>
<keyword evidence="3" id="KW-0804">Transcription</keyword>
<dbReference type="RefSeq" id="WP_115169395.1">
    <property type="nucleotide sequence ID" value="NZ_UGYW01000002.1"/>
</dbReference>